<dbReference type="InterPro" id="IPR003594">
    <property type="entry name" value="HATPase_dom"/>
</dbReference>
<dbReference type="InterPro" id="IPR052023">
    <property type="entry name" value="Histidine_kinase_KdpD"/>
</dbReference>
<dbReference type="RefSeq" id="WP_215218055.1">
    <property type="nucleotide sequence ID" value="NZ_OU015430.1"/>
</dbReference>
<dbReference type="PANTHER" id="PTHR45569:SF1">
    <property type="entry name" value="SENSOR PROTEIN KDPD"/>
    <property type="match status" value="1"/>
</dbReference>
<keyword evidence="5" id="KW-1185">Reference proteome</keyword>
<reference evidence="4 5" key="1">
    <citation type="submission" date="2021-04" db="EMBL/GenBank/DDBJ databases">
        <authorList>
            <person name="Rodrigo-Torres L."/>
            <person name="Arahal R. D."/>
            <person name="Lucena T."/>
        </authorList>
    </citation>
    <scope>NUCLEOTIDE SEQUENCE [LARGE SCALE GENOMIC DNA]</scope>
    <source>
        <strain evidence="4 5">CECT 30171</strain>
    </source>
</reference>
<evidence type="ECO:0000313" key="4">
    <source>
        <dbReference type="EMBL" id="CAG4973383.1"/>
    </source>
</evidence>
<dbReference type="Pfam" id="PF00512">
    <property type="entry name" value="HisKA"/>
    <property type="match status" value="1"/>
</dbReference>
<sequence>MDERKPHAESVVQEAPDPTPQFLGRLAHDLRGPLSPLQTAAYLLKRDDLDEDRRVELLDIIDRQTRRLSSMVQEVSDWVRAREARLVTYREVVTVPMLLDLAAANLGAGVALEAVPQLDEACVEVDVQRILQLLEALVEFLGSRAPQVRVEANADRGRVRLLVAAPGSGWQDQDERDTLFQQPQAAPFDEGLGMRLLVARSIAEAHGGELAGVDAPDGSAAVRLYLPLADCAALESV</sequence>
<keyword evidence="4" id="KW-0418">Kinase</keyword>
<dbReference type="Pfam" id="PF02518">
    <property type="entry name" value="HATPase_c"/>
    <property type="match status" value="1"/>
</dbReference>
<dbReference type="InterPro" id="IPR036097">
    <property type="entry name" value="HisK_dim/P_sf"/>
</dbReference>
<dbReference type="GO" id="GO:0004673">
    <property type="term" value="F:protein histidine kinase activity"/>
    <property type="evidence" value="ECO:0007669"/>
    <property type="project" value="UniProtKB-EC"/>
</dbReference>
<evidence type="ECO:0000256" key="1">
    <source>
        <dbReference type="ARBA" id="ARBA00000085"/>
    </source>
</evidence>
<dbReference type="InterPro" id="IPR003661">
    <property type="entry name" value="HisK_dim/P_dom"/>
</dbReference>
<dbReference type="CDD" id="cd00082">
    <property type="entry name" value="HisKA"/>
    <property type="match status" value="1"/>
</dbReference>
<accession>A0ABM8UFI2</accession>
<keyword evidence="4" id="KW-0808">Transferase</keyword>
<proteinExistence type="predicted"/>
<comment type="catalytic activity">
    <reaction evidence="1">
        <text>ATP + protein L-histidine = ADP + protein N-phospho-L-histidine.</text>
        <dbReference type="EC" id="2.7.13.3"/>
    </reaction>
</comment>
<feature type="domain" description="Histidine kinase" evidence="3">
    <location>
        <begin position="25"/>
        <end position="230"/>
    </location>
</feature>
<dbReference type="PANTHER" id="PTHR45569">
    <property type="entry name" value="SENSOR PROTEIN KDPD"/>
    <property type="match status" value="1"/>
</dbReference>
<dbReference type="SUPFAM" id="SSF47384">
    <property type="entry name" value="Homodimeric domain of signal transducing histidine kinase"/>
    <property type="match status" value="1"/>
</dbReference>
<dbReference type="Proteomes" id="UP000680116">
    <property type="component" value="Chromosome"/>
</dbReference>
<dbReference type="EC" id="2.7.13.3" evidence="2"/>
<evidence type="ECO:0000259" key="3">
    <source>
        <dbReference type="PROSITE" id="PS50109"/>
    </source>
</evidence>
<dbReference type="Gene3D" id="1.10.287.130">
    <property type="match status" value="1"/>
</dbReference>
<organism evidence="4 5">
    <name type="scientific">Novilysobacter luteus</name>
    <dbReference type="NCBI Taxonomy" id="2822368"/>
    <lineage>
        <taxon>Bacteria</taxon>
        <taxon>Pseudomonadati</taxon>
        <taxon>Pseudomonadota</taxon>
        <taxon>Gammaproteobacteria</taxon>
        <taxon>Lysobacterales</taxon>
        <taxon>Lysobacteraceae</taxon>
        <taxon>Novilysobacter</taxon>
    </lineage>
</organism>
<dbReference type="SMART" id="SM00388">
    <property type="entry name" value="HisKA"/>
    <property type="match status" value="1"/>
</dbReference>
<protein>
    <recommendedName>
        <fullName evidence="2">histidine kinase</fullName>
        <ecNumber evidence="2">2.7.13.3</ecNumber>
    </recommendedName>
</protein>
<dbReference type="PROSITE" id="PS50109">
    <property type="entry name" value="HIS_KIN"/>
    <property type="match status" value="1"/>
</dbReference>
<dbReference type="InterPro" id="IPR036890">
    <property type="entry name" value="HATPase_C_sf"/>
</dbReference>
<evidence type="ECO:0000313" key="5">
    <source>
        <dbReference type="Proteomes" id="UP000680116"/>
    </source>
</evidence>
<dbReference type="InterPro" id="IPR005467">
    <property type="entry name" value="His_kinase_dom"/>
</dbReference>
<dbReference type="EMBL" id="OU015430">
    <property type="protein sequence ID" value="CAG4973383.1"/>
    <property type="molecule type" value="Genomic_DNA"/>
</dbReference>
<dbReference type="SUPFAM" id="SSF55874">
    <property type="entry name" value="ATPase domain of HSP90 chaperone/DNA topoisomerase II/histidine kinase"/>
    <property type="match status" value="1"/>
</dbReference>
<dbReference type="Gene3D" id="3.30.565.10">
    <property type="entry name" value="Histidine kinase-like ATPase, C-terminal domain"/>
    <property type="match status" value="1"/>
</dbReference>
<gene>
    <name evidence="4" type="primary">gchK</name>
    <name evidence="4" type="ORF">LYB30171_01441</name>
</gene>
<evidence type="ECO:0000256" key="2">
    <source>
        <dbReference type="ARBA" id="ARBA00012438"/>
    </source>
</evidence>
<name>A0ABM8UFI2_9GAMM</name>